<dbReference type="GO" id="GO:0016020">
    <property type="term" value="C:membrane"/>
    <property type="evidence" value="ECO:0007669"/>
    <property type="project" value="InterPro"/>
</dbReference>
<organism evidence="7 8">
    <name type="scientific">Stenotrophomonas maltophilia</name>
    <name type="common">Pseudomonas maltophilia</name>
    <name type="synonym">Xanthomonas maltophilia</name>
    <dbReference type="NCBI Taxonomy" id="40324"/>
    <lineage>
        <taxon>Bacteria</taxon>
        <taxon>Pseudomonadati</taxon>
        <taxon>Pseudomonadota</taxon>
        <taxon>Gammaproteobacteria</taxon>
        <taxon>Lysobacterales</taxon>
        <taxon>Lysobacteraceae</taxon>
        <taxon>Stenotrophomonas</taxon>
        <taxon>Stenotrophomonas maltophilia group</taxon>
    </lineage>
</organism>
<evidence type="ECO:0000256" key="5">
    <source>
        <dbReference type="SAM" id="MobiDB-lite"/>
    </source>
</evidence>
<proteinExistence type="inferred from homology"/>
<dbReference type="PANTHER" id="PTHR46743:SF2">
    <property type="entry name" value="TEICHOIC ACIDS EXPORT ATP-BINDING PROTEIN TAGH"/>
    <property type="match status" value="1"/>
</dbReference>
<dbReference type="Pfam" id="PF14524">
    <property type="entry name" value="Wzt_C"/>
    <property type="match status" value="1"/>
</dbReference>
<dbReference type="SUPFAM" id="SSF52540">
    <property type="entry name" value="P-loop containing nucleoside triphosphate hydrolases"/>
    <property type="match status" value="1"/>
</dbReference>
<dbReference type="Gene3D" id="3.40.50.300">
    <property type="entry name" value="P-loop containing nucleotide triphosphate hydrolases"/>
    <property type="match status" value="1"/>
</dbReference>
<dbReference type="RefSeq" id="WP_126930209.1">
    <property type="nucleotide sequence ID" value="NZ_RXLZ01000070.1"/>
</dbReference>
<dbReference type="InterPro" id="IPR003439">
    <property type="entry name" value="ABC_transporter-like_ATP-bd"/>
</dbReference>
<evidence type="ECO:0000256" key="3">
    <source>
        <dbReference type="ARBA" id="ARBA00022741"/>
    </source>
</evidence>
<accession>A0A3S0HAA3</accession>
<dbReference type="InterPro" id="IPR015860">
    <property type="entry name" value="ABC_transpr_TagH-like"/>
</dbReference>
<dbReference type="InterPro" id="IPR027417">
    <property type="entry name" value="P-loop_NTPase"/>
</dbReference>
<comment type="similarity">
    <text evidence="1">Belongs to the ABC transporter superfamily.</text>
</comment>
<keyword evidence="3" id="KW-0547">Nucleotide-binding</keyword>
<keyword evidence="2" id="KW-0813">Transport</keyword>
<sequence>MSSDNLVIDIENVSKVFNIFDKPSDRLLQMLLPRLGRVLPGKGEWSSRQRGREFWALRDVSLKVKRGDAVGIIGRNGSGKSTLLQIIAGTLAPTTGSAQVNGRIAALLELGSGFNPDFTGRENVVLNGMILGLTEREVMQRFDAIAAFADIGNFIDQPVRTYSSGMMLRLAFAVQTQVEPDILIVDEALAVGDALFQKRCFQQMEALRANGCTLLLVSHDQESIRTLTDHAILLRDGTVRVAGPSSEVVLEYRKQLHDDERDYYASISAQHLQHARQTIDAQSDADPVAEPAEHGGSPVLGVRSDKLSFGDFDCVVEHVRVLDTDGNECAYFLPRERATIEVTARPTRDMDKLNVNVRLRNKEGVKLYSWGTLNQDVSQWTEQGSEQPGVWGTTFPADEPFVVRFEFDCVLGVNFYEVQVSVSEELERFGGAQRMLHWRDEAAFFQVGMRQKEYTFGGVCDLRMRATVATTP</sequence>
<comment type="caution">
    <text evidence="7">The sequence shown here is derived from an EMBL/GenBank/DDBJ whole genome shotgun (WGS) entry which is preliminary data.</text>
</comment>
<dbReference type="PROSITE" id="PS50893">
    <property type="entry name" value="ABC_TRANSPORTER_2"/>
    <property type="match status" value="1"/>
</dbReference>
<dbReference type="SMART" id="SM00382">
    <property type="entry name" value="AAA"/>
    <property type="match status" value="1"/>
</dbReference>
<evidence type="ECO:0000256" key="4">
    <source>
        <dbReference type="ARBA" id="ARBA00022840"/>
    </source>
</evidence>
<dbReference type="InterPro" id="IPR029439">
    <property type="entry name" value="Wzt_C"/>
</dbReference>
<feature type="region of interest" description="Disordered" evidence="5">
    <location>
        <begin position="276"/>
        <end position="300"/>
    </location>
</feature>
<feature type="domain" description="ABC transporter" evidence="6">
    <location>
        <begin position="8"/>
        <end position="261"/>
    </location>
</feature>
<dbReference type="EMBL" id="RXLZ01000070">
    <property type="protein sequence ID" value="RTQ86206.1"/>
    <property type="molecule type" value="Genomic_DNA"/>
</dbReference>
<dbReference type="InterPro" id="IPR003593">
    <property type="entry name" value="AAA+_ATPase"/>
</dbReference>
<dbReference type="Gene3D" id="2.70.50.60">
    <property type="entry name" value="abc- transporter (atp binding component) like domain"/>
    <property type="match status" value="1"/>
</dbReference>
<protein>
    <submittedName>
        <fullName evidence="7">ABC transporter ATP-binding protein</fullName>
    </submittedName>
</protein>
<evidence type="ECO:0000313" key="8">
    <source>
        <dbReference type="Proteomes" id="UP000271705"/>
    </source>
</evidence>
<evidence type="ECO:0000313" key="7">
    <source>
        <dbReference type="EMBL" id="RTQ86206.1"/>
    </source>
</evidence>
<evidence type="ECO:0000259" key="6">
    <source>
        <dbReference type="PROSITE" id="PS50893"/>
    </source>
</evidence>
<dbReference type="CDD" id="cd10147">
    <property type="entry name" value="Wzt_C-like"/>
    <property type="match status" value="1"/>
</dbReference>
<dbReference type="InterPro" id="IPR050683">
    <property type="entry name" value="Bact_Polysacc_Export_ATP-bd"/>
</dbReference>
<evidence type="ECO:0000256" key="2">
    <source>
        <dbReference type="ARBA" id="ARBA00022448"/>
    </source>
</evidence>
<dbReference type="CDD" id="cd03220">
    <property type="entry name" value="ABC_KpsT_Wzt"/>
    <property type="match status" value="1"/>
</dbReference>
<dbReference type="GO" id="GO:0016887">
    <property type="term" value="F:ATP hydrolysis activity"/>
    <property type="evidence" value="ECO:0007669"/>
    <property type="project" value="InterPro"/>
</dbReference>
<dbReference type="GO" id="GO:0005524">
    <property type="term" value="F:ATP binding"/>
    <property type="evidence" value="ECO:0007669"/>
    <property type="project" value="UniProtKB-KW"/>
</dbReference>
<name>A0A3S0HAA3_STEMA</name>
<keyword evidence="4 7" id="KW-0067">ATP-binding</keyword>
<evidence type="ECO:0000256" key="1">
    <source>
        <dbReference type="ARBA" id="ARBA00005417"/>
    </source>
</evidence>
<dbReference type="GO" id="GO:0140359">
    <property type="term" value="F:ABC-type transporter activity"/>
    <property type="evidence" value="ECO:0007669"/>
    <property type="project" value="InterPro"/>
</dbReference>
<dbReference type="PANTHER" id="PTHR46743">
    <property type="entry name" value="TEICHOIC ACIDS EXPORT ATP-BINDING PROTEIN TAGH"/>
    <property type="match status" value="1"/>
</dbReference>
<reference evidence="7 8" key="1">
    <citation type="submission" date="2018-12" db="EMBL/GenBank/DDBJ databases">
        <authorList>
            <person name="Kartti S."/>
            <person name="Manni A."/>
            <person name="Chemao El Fihri M.W."/>
            <person name="Laamarti M."/>
            <person name="Temsamani L."/>
            <person name="El Jamali J.E."/>
            <person name="Ouadghiri M."/>
            <person name="Ibrahimi A."/>
            <person name="Filati-Maltouf A."/>
        </authorList>
    </citation>
    <scope>NUCLEOTIDE SEQUENCE [LARGE SCALE GENOMIC DNA]</scope>
    <source>
        <strain evidence="7 8">MDMC339</strain>
    </source>
</reference>
<dbReference type="Proteomes" id="UP000271705">
    <property type="component" value="Unassembled WGS sequence"/>
</dbReference>
<gene>
    <name evidence="7" type="ORF">EKL94_18845</name>
</gene>
<dbReference type="Pfam" id="PF00005">
    <property type="entry name" value="ABC_tran"/>
    <property type="match status" value="1"/>
</dbReference>
<dbReference type="AlphaFoldDB" id="A0A3S0HAA3"/>